<dbReference type="SUPFAM" id="SSF47473">
    <property type="entry name" value="EF-hand"/>
    <property type="match status" value="1"/>
</dbReference>
<dbReference type="GO" id="GO:0005509">
    <property type="term" value="F:calcium ion binding"/>
    <property type="evidence" value="ECO:0007669"/>
    <property type="project" value="InterPro"/>
</dbReference>
<evidence type="ECO:0000313" key="10">
    <source>
        <dbReference type="Proteomes" id="UP000186817"/>
    </source>
</evidence>
<gene>
    <name evidence="9" type="primary">CACNA1B</name>
    <name evidence="9" type="ORF">AK812_SmicGene26057</name>
</gene>
<dbReference type="Gene3D" id="1.10.238.10">
    <property type="entry name" value="EF-hand"/>
    <property type="match status" value="1"/>
</dbReference>
<dbReference type="InterPro" id="IPR005821">
    <property type="entry name" value="Ion_trans_dom"/>
</dbReference>
<dbReference type="PROSITE" id="PS00018">
    <property type="entry name" value="EF_HAND_1"/>
    <property type="match status" value="2"/>
</dbReference>
<dbReference type="GO" id="GO:0001518">
    <property type="term" value="C:voltage-gated sodium channel complex"/>
    <property type="evidence" value="ECO:0007669"/>
    <property type="project" value="TreeGrafter"/>
</dbReference>
<dbReference type="Pfam" id="PF13499">
    <property type="entry name" value="EF-hand_7"/>
    <property type="match status" value="1"/>
</dbReference>
<feature type="transmembrane region" description="Helical" evidence="7">
    <location>
        <begin position="57"/>
        <end position="78"/>
    </location>
</feature>
<evidence type="ECO:0000256" key="1">
    <source>
        <dbReference type="ARBA" id="ARBA00004141"/>
    </source>
</evidence>
<dbReference type="SUPFAM" id="SSF81324">
    <property type="entry name" value="Voltage-gated potassium channels"/>
    <property type="match status" value="1"/>
</dbReference>
<dbReference type="Gene3D" id="1.20.120.350">
    <property type="entry name" value="Voltage-gated potassium channels. Chain C"/>
    <property type="match status" value="1"/>
</dbReference>
<feature type="transmembrane region" description="Helical" evidence="7">
    <location>
        <begin position="122"/>
        <end position="141"/>
    </location>
</feature>
<dbReference type="PANTHER" id="PTHR10037">
    <property type="entry name" value="VOLTAGE-GATED CATION CHANNEL CALCIUM AND SODIUM"/>
    <property type="match status" value="1"/>
</dbReference>
<feature type="compositionally biased region" description="Low complexity" evidence="6">
    <location>
        <begin position="1"/>
        <end position="14"/>
    </location>
</feature>
<organism evidence="9 10">
    <name type="scientific">Symbiodinium microadriaticum</name>
    <name type="common">Dinoflagellate</name>
    <name type="synonym">Zooxanthella microadriatica</name>
    <dbReference type="NCBI Taxonomy" id="2951"/>
    <lineage>
        <taxon>Eukaryota</taxon>
        <taxon>Sar</taxon>
        <taxon>Alveolata</taxon>
        <taxon>Dinophyceae</taxon>
        <taxon>Suessiales</taxon>
        <taxon>Symbiodiniaceae</taxon>
        <taxon>Symbiodinium</taxon>
    </lineage>
</organism>
<dbReference type="Gene3D" id="1.10.287.70">
    <property type="match status" value="1"/>
</dbReference>
<dbReference type="InterPro" id="IPR043203">
    <property type="entry name" value="VGCC_Ca_Na"/>
</dbReference>
<dbReference type="GO" id="GO:0005248">
    <property type="term" value="F:voltage-gated sodium channel activity"/>
    <property type="evidence" value="ECO:0007669"/>
    <property type="project" value="TreeGrafter"/>
</dbReference>
<comment type="subcellular location">
    <subcellularLocation>
        <location evidence="1">Membrane</location>
        <topology evidence="1">Multi-pass membrane protein</topology>
    </subcellularLocation>
</comment>
<dbReference type="SMART" id="SM00054">
    <property type="entry name" value="EFh"/>
    <property type="match status" value="2"/>
</dbReference>
<feature type="region of interest" description="Disordered" evidence="6">
    <location>
        <begin position="1"/>
        <end position="25"/>
    </location>
</feature>
<comment type="caution">
    <text evidence="9">The sequence shown here is derived from an EMBL/GenBank/DDBJ whole genome shotgun (WGS) entry which is preliminary data.</text>
</comment>
<feature type="transmembrane region" description="Helical" evidence="7">
    <location>
        <begin position="90"/>
        <end position="115"/>
    </location>
</feature>
<name>A0A1Q9DAK1_SYMMI</name>
<keyword evidence="2 7" id="KW-0812">Transmembrane</keyword>
<protein>
    <submittedName>
        <fullName evidence="9">Voltage-dependent N-type calcium channel subunit alpha-1B</fullName>
    </submittedName>
</protein>
<accession>A0A1Q9DAK1</accession>
<evidence type="ECO:0000256" key="5">
    <source>
        <dbReference type="ARBA" id="ARBA00023136"/>
    </source>
</evidence>
<evidence type="ECO:0000259" key="8">
    <source>
        <dbReference type="PROSITE" id="PS50222"/>
    </source>
</evidence>
<proteinExistence type="predicted"/>
<keyword evidence="4 7" id="KW-1133">Transmembrane helix</keyword>
<dbReference type="InterPro" id="IPR002048">
    <property type="entry name" value="EF_hand_dom"/>
</dbReference>
<keyword evidence="5 7" id="KW-0472">Membrane</keyword>
<dbReference type="CDD" id="cd00051">
    <property type="entry name" value="EFh"/>
    <property type="match status" value="1"/>
</dbReference>
<reference evidence="9 10" key="1">
    <citation type="submission" date="2016-02" db="EMBL/GenBank/DDBJ databases">
        <title>Genome analysis of coral dinoflagellate symbionts highlights evolutionary adaptations to a symbiotic lifestyle.</title>
        <authorList>
            <person name="Aranda M."/>
            <person name="Li Y."/>
            <person name="Liew Y.J."/>
            <person name="Baumgarten S."/>
            <person name="Simakov O."/>
            <person name="Wilson M."/>
            <person name="Piel J."/>
            <person name="Ashoor H."/>
            <person name="Bougouffa S."/>
            <person name="Bajic V.B."/>
            <person name="Ryu T."/>
            <person name="Ravasi T."/>
            <person name="Bayer T."/>
            <person name="Micklem G."/>
            <person name="Kim H."/>
            <person name="Bhak J."/>
            <person name="Lajeunesse T.C."/>
            <person name="Voolstra C.R."/>
        </authorList>
    </citation>
    <scope>NUCLEOTIDE SEQUENCE [LARGE SCALE GENOMIC DNA]</scope>
    <source>
        <strain evidence="9 10">CCMP2467</strain>
    </source>
</reference>
<sequence>MASTSSSVPPSSSTERPAGREPSTRKNYKIHGSFLRSRSEKASQEYWAKLQIVLRSYYLANFMAAVVLFDAYCTCIDIDATAAERDPPELFAFLSDCCLVAYTLEVASLLVAFGARDVLRDWMMVVDIIIVGCGWAEIIISSAAGNFGFRTAVLRALRLVRIFRLIRLLKKIRPLRELHKLVMMMATCFRTLLWSFLLCFLVMTVWAMLMVETVNPFVRDMHANQGFFEDCLQCRRATSSVMDANLLLFKTVIAGDSWGEVAVPVIQEYPASAFIFVGSQLTLVFGVLNLIVAVVVDTFADARLNDVQTLAEEMEDEIDFDRKSLAKIFDRIDKDGSGQLSLQELIEGARSDQDFQSRLRVMDIDEQDLEQLFHMIDQDQSGTIEVSEFIGPLSRWAHDSKTAPRFIKYNMLQAMHLQEDLYDLAVGSFQQLAARIEDLSSQIQVLKHGDLSLPAAQMSEGSQQDGGKSDMLTSEIHAESGLESPASGVDGQRMKANIEALLESAMSRLETKLDIMLADDHIRPRDLLHVGSGHDEVRARHRTGKKMLHPEAFRSMYLNHGRPLSTAGADSGERSRKVYFGESASPMFSILRDLQESLLSSSLASQECWLACARARANGAMDAEAQDEDGQNEEEKLLRKMHLFQCWSVQESIRRFWPFLSLQEGALGMEGYVELNLALQKALAEDFQLERAVDSAIGDWSEDIREGQEGSSIAIVAVSVPRVNYLEGCLDAFDLENRYCLVLYETERRWHERLLIRKTNQNRDGRSPGWFVVATPEGDVYAESLAPPNVVGVIVLPDNRQLPPGLLARSVHRFENGSVGHAPTGAELAHLRGTAHGELMLVQAEIDGLDSPVLGAGAAGTPVPAPAANTGPAPVALTPVAGYTWVVAAAEGSRAKGSILPLGQVVSGQQFGSKGVAALVDGSVVFAELIPSHEVGKYGMPVTPVASGGQPNTVGLHGGALAINQADDARTLAVRYGSDGKRRRELRDGVDQSSETAWTDWPIKGPRTARWVAQYIVTNGGAPLSMHQAWKTNCKLQASDGGVLEHEAICKVLELAIEYDQLNVGELAAVELLCRRLQMIQYRWRERILGATATGTIEDESHFFMGTDPTRGNLCICPSLNTWLGEELHKESQMNKEQRKAREERALLRSGKSKP</sequence>
<dbReference type="InterPro" id="IPR027359">
    <property type="entry name" value="Volt_channel_dom_sf"/>
</dbReference>
<evidence type="ECO:0000256" key="3">
    <source>
        <dbReference type="ARBA" id="ARBA00022837"/>
    </source>
</evidence>
<evidence type="ECO:0000256" key="4">
    <source>
        <dbReference type="ARBA" id="ARBA00022989"/>
    </source>
</evidence>
<dbReference type="Pfam" id="PF00520">
    <property type="entry name" value="Ion_trans"/>
    <property type="match status" value="1"/>
</dbReference>
<evidence type="ECO:0000256" key="2">
    <source>
        <dbReference type="ARBA" id="ARBA00022692"/>
    </source>
</evidence>
<dbReference type="OrthoDB" id="186625at2759"/>
<keyword evidence="10" id="KW-1185">Reference proteome</keyword>
<dbReference type="Proteomes" id="UP000186817">
    <property type="component" value="Unassembled WGS sequence"/>
</dbReference>
<dbReference type="PROSITE" id="PS50222">
    <property type="entry name" value="EF_HAND_2"/>
    <property type="match status" value="2"/>
</dbReference>
<dbReference type="PANTHER" id="PTHR10037:SF62">
    <property type="entry name" value="SODIUM CHANNEL PROTEIN 60E"/>
    <property type="match status" value="1"/>
</dbReference>
<feature type="transmembrane region" description="Helical" evidence="7">
    <location>
        <begin position="187"/>
        <end position="209"/>
    </location>
</feature>
<keyword evidence="3" id="KW-0106">Calcium</keyword>
<dbReference type="AlphaFoldDB" id="A0A1Q9DAK1"/>
<dbReference type="InterPro" id="IPR011992">
    <property type="entry name" value="EF-hand-dom_pair"/>
</dbReference>
<evidence type="ECO:0000313" key="9">
    <source>
        <dbReference type="EMBL" id="OLP92160.1"/>
    </source>
</evidence>
<evidence type="ECO:0000256" key="6">
    <source>
        <dbReference type="SAM" id="MobiDB-lite"/>
    </source>
</evidence>
<feature type="domain" description="EF-hand" evidence="8">
    <location>
        <begin position="320"/>
        <end position="355"/>
    </location>
</feature>
<dbReference type="EMBL" id="LSRX01000633">
    <property type="protein sequence ID" value="OLP92160.1"/>
    <property type="molecule type" value="Genomic_DNA"/>
</dbReference>
<feature type="domain" description="EF-hand" evidence="8">
    <location>
        <begin position="364"/>
        <end position="399"/>
    </location>
</feature>
<dbReference type="InterPro" id="IPR018247">
    <property type="entry name" value="EF_Hand_1_Ca_BS"/>
</dbReference>
<feature type="compositionally biased region" description="Basic and acidic residues" evidence="6">
    <location>
        <begin position="1131"/>
        <end position="1147"/>
    </location>
</feature>
<feature type="region of interest" description="Disordered" evidence="6">
    <location>
        <begin position="1131"/>
        <end position="1155"/>
    </location>
</feature>
<evidence type="ECO:0000256" key="7">
    <source>
        <dbReference type="SAM" id="Phobius"/>
    </source>
</evidence>